<reference evidence="2 3" key="1">
    <citation type="journal article" date="2014" name="Front. Microbiol.">
        <title>Population and genomic analysis of the genus Halorubrum.</title>
        <authorList>
            <person name="Fullmer M.S."/>
            <person name="Soucy S.M."/>
            <person name="Swithers K.S."/>
            <person name="Makkay A.M."/>
            <person name="Wheeler R."/>
            <person name="Ventosa A."/>
            <person name="Gogarten J.P."/>
            <person name="Papke R.T."/>
        </authorList>
    </citation>
    <scope>NUCLEOTIDE SEQUENCE [LARGE SCALE GENOMIC DNA]</scope>
    <source>
        <strain evidence="2 3">G37</strain>
    </source>
</reference>
<accession>A0A256JTY3</accession>
<evidence type="ECO:0000313" key="3">
    <source>
        <dbReference type="Proteomes" id="UP000216758"/>
    </source>
</evidence>
<name>A0A256JTY3_HALEZ</name>
<dbReference type="AlphaFoldDB" id="A0A256JTY3"/>
<protein>
    <submittedName>
        <fullName evidence="2">Uncharacterized protein</fullName>
    </submittedName>
</protein>
<feature type="compositionally biased region" description="Acidic residues" evidence="1">
    <location>
        <begin position="47"/>
        <end position="61"/>
    </location>
</feature>
<dbReference type="EMBL" id="NHPB01000016">
    <property type="protein sequence ID" value="OYR72359.1"/>
    <property type="molecule type" value="Genomic_DNA"/>
</dbReference>
<gene>
    <name evidence="2" type="ORF">DJ78_03120</name>
</gene>
<evidence type="ECO:0000313" key="2">
    <source>
        <dbReference type="EMBL" id="OYR72359.1"/>
    </source>
</evidence>
<evidence type="ECO:0000256" key="1">
    <source>
        <dbReference type="SAM" id="MobiDB-lite"/>
    </source>
</evidence>
<feature type="region of interest" description="Disordered" evidence="1">
    <location>
        <begin position="1"/>
        <end position="61"/>
    </location>
</feature>
<dbReference type="RefSeq" id="WP_094582645.1">
    <property type="nucleotide sequence ID" value="NZ_NHPB01000016.1"/>
</dbReference>
<organism evidence="2 3">
    <name type="scientific">Halorubrum ezzemoulense</name>
    <name type="common">Halorubrum chaoviator</name>
    <dbReference type="NCBI Taxonomy" id="337243"/>
    <lineage>
        <taxon>Archaea</taxon>
        <taxon>Methanobacteriati</taxon>
        <taxon>Methanobacteriota</taxon>
        <taxon>Stenosarchaea group</taxon>
        <taxon>Halobacteria</taxon>
        <taxon>Halobacteriales</taxon>
        <taxon>Haloferacaceae</taxon>
        <taxon>Halorubrum</taxon>
    </lineage>
</organism>
<comment type="caution">
    <text evidence="2">The sequence shown here is derived from an EMBL/GenBank/DDBJ whole genome shotgun (WGS) entry which is preliminary data.</text>
</comment>
<sequence>MWQGVSSVHVTIGRLPTHDAETAGVTNDDAGAEAATDGGEVDHDDGASWDELEDAETEVDR</sequence>
<proteinExistence type="predicted"/>
<feature type="compositionally biased region" description="Low complexity" evidence="1">
    <location>
        <begin position="28"/>
        <end position="38"/>
    </location>
</feature>
<dbReference type="Proteomes" id="UP000216758">
    <property type="component" value="Unassembled WGS sequence"/>
</dbReference>